<dbReference type="SUPFAM" id="SSF53807">
    <property type="entry name" value="Helical backbone' metal receptor"/>
    <property type="match status" value="1"/>
</dbReference>
<evidence type="ECO:0000256" key="4">
    <source>
        <dbReference type="ARBA" id="ARBA00023157"/>
    </source>
</evidence>
<keyword evidence="4" id="KW-1015">Disulfide bond</keyword>
<keyword evidence="3 5" id="KW-0574">Periplasm</keyword>
<dbReference type="InterPro" id="IPR002491">
    <property type="entry name" value="ABC_transptr_periplasmic_BD"/>
</dbReference>
<dbReference type="InterPro" id="IPR054828">
    <property type="entry name" value="Vit_B12_bind_prot"/>
</dbReference>
<dbReference type="NCBIfam" id="NF038402">
    <property type="entry name" value="TroA_like"/>
    <property type="match status" value="1"/>
</dbReference>
<name>A0ABQ6EYR1_9VIBR</name>
<dbReference type="RefSeq" id="WP_284192044.1">
    <property type="nucleotide sequence ID" value="NZ_BSPW01000036.1"/>
</dbReference>
<evidence type="ECO:0000256" key="1">
    <source>
        <dbReference type="ARBA" id="ARBA00022448"/>
    </source>
</evidence>
<comment type="subunit">
    <text evidence="5">The complex is composed of two ATP-binding proteins (BtuD), two transmembrane proteins (BtuC) and a solute-binding protein (BtuF).</text>
</comment>
<dbReference type="PANTHER" id="PTHR30535:SF34">
    <property type="entry name" value="MOLYBDATE-BINDING PROTEIN MOLA"/>
    <property type="match status" value="1"/>
</dbReference>
<evidence type="ECO:0000256" key="3">
    <source>
        <dbReference type="ARBA" id="ARBA00022764"/>
    </source>
</evidence>
<feature type="chain" id="PRO_5044945063" description="Vitamin B12-binding protein" evidence="5">
    <location>
        <begin position="20"/>
        <end position="274"/>
    </location>
</feature>
<dbReference type="CDD" id="cd01144">
    <property type="entry name" value="BtuF"/>
    <property type="match status" value="1"/>
</dbReference>
<dbReference type="InterPro" id="IPR023544">
    <property type="entry name" value="ABC_transptr_vit_B12-bd"/>
</dbReference>
<protein>
    <recommendedName>
        <fullName evidence="5">Vitamin B12-binding protein</fullName>
    </recommendedName>
</protein>
<accession>A0ABQ6EYR1</accession>
<feature type="domain" description="Fe/B12 periplasmic-binding" evidence="6">
    <location>
        <begin position="24"/>
        <end position="274"/>
    </location>
</feature>
<keyword evidence="2 5" id="KW-0732">Signal</keyword>
<comment type="subcellular location">
    <subcellularLocation>
        <location evidence="5">Periplasm</location>
    </subcellularLocation>
</comment>
<evidence type="ECO:0000313" key="8">
    <source>
        <dbReference type="Proteomes" id="UP001157138"/>
    </source>
</evidence>
<dbReference type="Proteomes" id="UP001157138">
    <property type="component" value="Unassembled WGS sequence"/>
</dbReference>
<feature type="signal peptide" evidence="5">
    <location>
        <begin position="1"/>
        <end position="19"/>
    </location>
</feature>
<organism evidence="7 8">
    <name type="scientific">Vibrio zhanjiangensis</name>
    <dbReference type="NCBI Taxonomy" id="1046128"/>
    <lineage>
        <taxon>Bacteria</taxon>
        <taxon>Pseudomonadati</taxon>
        <taxon>Pseudomonadota</taxon>
        <taxon>Gammaproteobacteria</taxon>
        <taxon>Vibrionales</taxon>
        <taxon>Vibrionaceae</taxon>
        <taxon>Vibrio</taxon>
    </lineage>
</organism>
<keyword evidence="1 5" id="KW-0813">Transport</keyword>
<dbReference type="HAMAP" id="MF_01000">
    <property type="entry name" value="BtuF"/>
    <property type="match status" value="1"/>
</dbReference>
<feature type="site" description="Important for BtuC binding" evidence="5">
    <location>
        <position position="73"/>
    </location>
</feature>
<dbReference type="InterPro" id="IPR050902">
    <property type="entry name" value="ABC_Transporter_SBP"/>
</dbReference>
<dbReference type="EMBL" id="BSPW01000036">
    <property type="protein sequence ID" value="GLT18152.1"/>
    <property type="molecule type" value="Genomic_DNA"/>
</dbReference>
<dbReference type="Pfam" id="PF01497">
    <property type="entry name" value="Peripla_BP_2"/>
    <property type="match status" value="1"/>
</dbReference>
<evidence type="ECO:0000259" key="6">
    <source>
        <dbReference type="PROSITE" id="PS50983"/>
    </source>
</evidence>
<keyword evidence="8" id="KW-1185">Reference proteome</keyword>
<evidence type="ECO:0000256" key="5">
    <source>
        <dbReference type="HAMAP-Rule" id="MF_01000"/>
    </source>
</evidence>
<comment type="caution">
    <text evidence="7">The sequence shown here is derived from an EMBL/GenBank/DDBJ whole genome shotgun (WGS) entry which is preliminary data.</text>
</comment>
<gene>
    <name evidence="5 7" type="primary">btuF</name>
    <name evidence="7" type="ORF">GCM10007938_19300</name>
</gene>
<dbReference type="NCBIfam" id="NF002894">
    <property type="entry name" value="PRK03379.1"/>
    <property type="match status" value="1"/>
</dbReference>
<proteinExistence type="inferred from homology"/>
<dbReference type="PROSITE" id="PS50983">
    <property type="entry name" value="FE_B12_PBP"/>
    <property type="match status" value="1"/>
</dbReference>
<comment type="function">
    <text evidence="5">Part of the ABC transporter complex BtuCDF involved in vitamin B12 import. Binds vitamin B12 and delivers it to the periplasmic surface of BtuC.</text>
</comment>
<reference evidence="8" key="1">
    <citation type="journal article" date="2019" name="Int. J. Syst. Evol. Microbiol.">
        <title>The Global Catalogue of Microorganisms (GCM) 10K type strain sequencing project: providing services to taxonomists for standard genome sequencing and annotation.</title>
        <authorList>
            <consortium name="The Broad Institute Genomics Platform"/>
            <consortium name="The Broad Institute Genome Sequencing Center for Infectious Disease"/>
            <person name="Wu L."/>
            <person name="Ma J."/>
        </authorList>
    </citation>
    <scope>NUCLEOTIDE SEQUENCE [LARGE SCALE GENOMIC DNA]</scope>
    <source>
        <strain evidence="8">NBRC 108723</strain>
    </source>
</reference>
<evidence type="ECO:0000313" key="7">
    <source>
        <dbReference type="EMBL" id="GLT18152.1"/>
    </source>
</evidence>
<dbReference type="Gene3D" id="3.40.50.1980">
    <property type="entry name" value="Nitrogenase molybdenum iron protein domain"/>
    <property type="match status" value="2"/>
</dbReference>
<feature type="site" description="Important for BtuC binding" evidence="5">
    <location>
        <position position="203"/>
    </location>
</feature>
<comment type="caution">
    <text evidence="5">Lacks conserved residue(s) required for the propagation of feature annotation.</text>
</comment>
<evidence type="ECO:0000256" key="2">
    <source>
        <dbReference type="ARBA" id="ARBA00022729"/>
    </source>
</evidence>
<dbReference type="PANTHER" id="PTHR30535">
    <property type="entry name" value="VITAMIN B12-BINDING PROTEIN"/>
    <property type="match status" value="1"/>
</dbReference>
<comment type="similarity">
    <text evidence="5">Belongs to the BtuF family.</text>
</comment>
<sequence precursor="true">MSFLRLMLILIIFPTSLSAAPVERVISLAPHITELVYAAGLGDKLVAVSEHSDYPPQARKIETVANHQGLKLERIITLKPDLVIAWPGGNPAKELDKLKAFNINVLAINIRSLDDIAQSLEALSQYAPDPDIGLQAATDFRQQLSKLKQQYQITIPIRYFYQLSDQPLMTVAKSQWPSEVFSFCGGVNVFENSSVPYPQVGQEQVILKNPDVIFSSQYSSALSLWSKWEPQMTAIQNHHVWSINSDWLSRPTPRTIKAINQVCMYFETLRKHTS</sequence>